<protein>
    <submittedName>
        <fullName evidence="2">Uncharacterized protein</fullName>
    </submittedName>
</protein>
<proteinExistence type="predicted"/>
<accession>A0A9X3F0Z9</accession>
<comment type="caution">
    <text evidence="2">The sequence shown here is derived from an EMBL/GenBank/DDBJ whole genome shotgun (WGS) entry which is preliminary data.</text>
</comment>
<feature type="region of interest" description="Disordered" evidence="1">
    <location>
        <begin position="118"/>
        <end position="147"/>
    </location>
</feature>
<dbReference type="EMBL" id="JAPNKE010000002">
    <property type="protein sequence ID" value="MCY1013816.1"/>
    <property type="molecule type" value="Genomic_DNA"/>
</dbReference>
<organism evidence="2 3">
    <name type="scientific">Nannocystis pusilla</name>
    <dbReference type="NCBI Taxonomy" id="889268"/>
    <lineage>
        <taxon>Bacteria</taxon>
        <taxon>Pseudomonadati</taxon>
        <taxon>Myxococcota</taxon>
        <taxon>Polyangia</taxon>
        <taxon>Nannocystales</taxon>
        <taxon>Nannocystaceae</taxon>
        <taxon>Nannocystis</taxon>
    </lineage>
</organism>
<reference evidence="2" key="1">
    <citation type="submission" date="2022-11" db="EMBL/GenBank/DDBJ databases">
        <title>Minimal conservation of predation-associated metabolite biosynthetic gene clusters underscores biosynthetic potential of Myxococcota including descriptions for ten novel species: Archangium lansinium sp. nov., Myxococcus landrumus sp. nov., Nannocystis bai.</title>
        <authorList>
            <person name="Ahearne A."/>
            <person name="Stevens C."/>
            <person name="Phillips K."/>
        </authorList>
    </citation>
    <scope>NUCLEOTIDE SEQUENCE</scope>
    <source>
        <strain evidence="2">Na p29</strain>
    </source>
</reference>
<dbReference type="AlphaFoldDB" id="A0A9X3F0Z9"/>
<evidence type="ECO:0000313" key="3">
    <source>
        <dbReference type="Proteomes" id="UP001150924"/>
    </source>
</evidence>
<gene>
    <name evidence="2" type="ORF">OV079_51495</name>
</gene>
<keyword evidence="3" id="KW-1185">Reference proteome</keyword>
<name>A0A9X3F0Z9_9BACT</name>
<dbReference type="Proteomes" id="UP001150924">
    <property type="component" value="Unassembled WGS sequence"/>
</dbReference>
<evidence type="ECO:0000256" key="1">
    <source>
        <dbReference type="SAM" id="MobiDB-lite"/>
    </source>
</evidence>
<sequence>MPPRVVCKGISDPFGIKAIVMGELLVAEQYADALAERRAVHRTAGRSVHPEGPCQRIVDRAWEETVPALTFAGAPTDSVARLHYLQASLDVIASCSAEPLQQRLCALTTPKVLEAARACPPRRRGSPRGPTRCTSRRPGRRPFPRRS</sequence>
<feature type="compositionally biased region" description="Basic residues" evidence="1">
    <location>
        <begin position="134"/>
        <end position="147"/>
    </location>
</feature>
<evidence type="ECO:0000313" key="2">
    <source>
        <dbReference type="EMBL" id="MCY1013816.1"/>
    </source>
</evidence>
<dbReference type="RefSeq" id="WP_267777960.1">
    <property type="nucleotide sequence ID" value="NZ_JAPNKE010000002.1"/>
</dbReference>